<dbReference type="EMBL" id="NMTQ01000011">
    <property type="protein sequence ID" value="PDX59638.1"/>
    <property type="molecule type" value="Genomic_DNA"/>
</dbReference>
<evidence type="ECO:0000313" key="3">
    <source>
        <dbReference type="Proteomes" id="UP000220752"/>
    </source>
</evidence>
<feature type="domain" description="Peptidase S24/S26A/S26B/S26C" evidence="1">
    <location>
        <begin position="14"/>
        <end position="64"/>
    </location>
</feature>
<name>A0A2A6ZE52_9FIRM</name>
<dbReference type="InterPro" id="IPR036286">
    <property type="entry name" value="LexA/Signal_pep-like_sf"/>
</dbReference>
<reference evidence="2 3" key="1">
    <citation type="journal article" date="2017" name="Front. Microbiol.">
        <title>New Insights into the Diversity of the Genus Faecalibacterium.</title>
        <authorList>
            <person name="Benevides L."/>
            <person name="Burman S."/>
            <person name="Martin R."/>
            <person name="Robert V."/>
            <person name="Thomas M."/>
            <person name="Miquel S."/>
            <person name="Chain F."/>
            <person name="Sokol H."/>
            <person name="Bermudez-Humaran L.G."/>
            <person name="Morrison M."/>
            <person name="Langella P."/>
            <person name="Azevedo V.A."/>
            <person name="Chatel J.M."/>
            <person name="Soares S."/>
        </authorList>
    </citation>
    <scope>NUCLEOTIDE SEQUENCE [LARGE SCALE GENOMIC DNA]</scope>
    <source>
        <strain evidence="3">CNCM I-4540</strain>
    </source>
</reference>
<accession>A0A2A6ZE52</accession>
<evidence type="ECO:0000259" key="1">
    <source>
        <dbReference type="Pfam" id="PF00717"/>
    </source>
</evidence>
<proteinExistence type="predicted"/>
<keyword evidence="3" id="KW-1185">Reference proteome</keyword>
<gene>
    <name evidence="2" type="ORF">CGS46_01645</name>
</gene>
<evidence type="ECO:0000313" key="2">
    <source>
        <dbReference type="EMBL" id="PDX59638.1"/>
    </source>
</evidence>
<organism evidence="2 3">
    <name type="scientific">Faecalibacterium langellae</name>
    <dbReference type="NCBI Taxonomy" id="3435293"/>
    <lineage>
        <taxon>Bacteria</taxon>
        <taxon>Bacillati</taxon>
        <taxon>Bacillota</taxon>
        <taxon>Clostridia</taxon>
        <taxon>Eubacteriales</taxon>
        <taxon>Oscillospiraceae</taxon>
        <taxon>Faecalibacterium</taxon>
    </lineage>
</organism>
<dbReference type="AlphaFoldDB" id="A0A2A6ZE52"/>
<dbReference type="InterPro" id="IPR015927">
    <property type="entry name" value="Peptidase_S24_S26A/B/C"/>
</dbReference>
<dbReference type="Gene3D" id="2.10.109.10">
    <property type="entry name" value="Umud Fragment, subunit A"/>
    <property type="match status" value="1"/>
</dbReference>
<dbReference type="Proteomes" id="UP000220752">
    <property type="component" value="Unassembled WGS sequence"/>
</dbReference>
<dbReference type="SUPFAM" id="SSF51306">
    <property type="entry name" value="LexA/Signal peptidase"/>
    <property type="match status" value="1"/>
</dbReference>
<dbReference type="Pfam" id="PF00717">
    <property type="entry name" value="Peptidase_S24"/>
    <property type="match status" value="1"/>
</dbReference>
<sequence>MSERRTASALAYLHPDFCFIMDDDSMECAGIRAGDIVAFTACDHAEDSQIVAVQTDSAVLLLRQICNGELLADAPRTRREHVIRFDELPGAKIIGKAVEVRHIFEWAKKGTDNEEE</sequence>
<protein>
    <recommendedName>
        <fullName evidence="1">Peptidase S24/S26A/S26B/S26C domain-containing protein</fullName>
    </recommendedName>
</protein>
<comment type="caution">
    <text evidence="2">The sequence shown here is derived from an EMBL/GenBank/DDBJ whole genome shotgun (WGS) entry which is preliminary data.</text>
</comment>